<accession>A0ACC2N0B1</accession>
<comment type="caution">
    <text evidence="1">The sequence shown here is derived from an EMBL/GenBank/DDBJ whole genome shotgun (WGS) entry which is preliminary data.</text>
</comment>
<organism evidence="1 2">
    <name type="scientific">Eretmocerus hayati</name>
    <dbReference type="NCBI Taxonomy" id="131215"/>
    <lineage>
        <taxon>Eukaryota</taxon>
        <taxon>Metazoa</taxon>
        <taxon>Ecdysozoa</taxon>
        <taxon>Arthropoda</taxon>
        <taxon>Hexapoda</taxon>
        <taxon>Insecta</taxon>
        <taxon>Pterygota</taxon>
        <taxon>Neoptera</taxon>
        <taxon>Endopterygota</taxon>
        <taxon>Hymenoptera</taxon>
        <taxon>Apocrita</taxon>
        <taxon>Proctotrupomorpha</taxon>
        <taxon>Chalcidoidea</taxon>
        <taxon>Aphelinidae</taxon>
        <taxon>Aphelininae</taxon>
        <taxon>Eretmocerus</taxon>
    </lineage>
</organism>
<protein>
    <submittedName>
        <fullName evidence="1">Uncharacterized protein</fullName>
    </submittedName>
</protein>
<keyword evidence="2" id="KW-1185">Reference proteome</keyword>
<evidence type="ECO:0000313" key="1">
    <source>
        <dbReference type="EMBL" id="KAJ8664378.1"/>
    </source>
</evidence>
<evidence type="ECO:0000313" key="2">
    <source>
        <dbReference type="Proteomes" id="UP001239111"/>
    </source>
</evidence>
<name>A0ACC2N0B1_9HYME</name>
<gene>
    <name evidence="1" type="ORF">QAD02_006040</name>
</gene>
<dbReference type="Proteomes" id="UP001239111">
    <property type="component" value="Chromosome 4"/>
</dbReference>
<reference evidence="1" key="1">
    <citation type="submission" date="2023-04" db="EMBL/GenBank/DDBJ databases">
        <title>A chromosome-level genome assembly of the parasitoid wasp Eretmocerus hayati.</title>
        <authorList>
            <person name="Zhong Y."/>
            <person name="Liu S."/>
            <person name="Liu Y."/>
        </authorList>
    </citation>
    <scope>NUCLEOTIDE SEQUENCE</scope>
    <source>
        <strain evidence="1">ZJU_SS_LIU_2023</strain>
    </source>
</reference>
<sequence>MELSCCLCPEIFTGIDNLGQHLAHFHGVSRTKNLGDTGFVCGHGNCREAFDIFSNLRRHIKNVHMVAVAGDQPPHDDASNFGDGMDHDGLRGPSPIIEVDVENGLEHPMRQPSDDESVEMEVDL</sequence>
<proteinExistence type="predicted"/>
<dbReference type="EMBL" id="CM056744">
    <property type="protein sequence ID" value="KAJ8664378.1"/>
    <property type="molecule type" value="Genomic_DNA"/>
</dbReference>